<evidence type="ECO:0000256" key="7">
    <source>
        <dbReference type="ARBA" id="ARBA00023269"/>
    </source>
</evidence>
<dbReference type="GO" id="GO:0000786">
    <property type="term" value="C:nucleosome"/>
    <property type="evidence" value="ECO:0007669"/>
    <property type="project" value="UniProtKB-KW"/>
</dbReference>
<evidence type="ECO:0000256" key="3">
    <source>
        <dbReference type="ARBA" id="ARBA00022782"/>
    </source>
</evidence>
<dbReference type="GO" id="GO:0003677">
    <property type="term" value="F:DNA binding"/>
    <property type="evidence" value="ECO:0007669"/>
    <property type="project" value="UniProtKB-KW"/>
</dbReference>
<proteinExistence type="inferred from homology"/>
<reference evidence="11" key="1">
    <citation type="submission" date="2025-08" db="UniProtKB">
        <authorList>
            <consortium name="Ensembl"/>
        </authorList>
    </citation>
    <scope>IDENTIFICATION</scope>
</reference>
<dbReference type="PRINTS" id="PR00620">
    <property type="entry name" value="HISTONEH2A"/>
</dbReference>
<evidence type="ECO:0000313" key="11">
    <source>
        <dbReference type="Ensembl" id="ENSCWAP00000020645.1"/>
    </source>
</evidence>
<dbReference type="GO" id="GO:0046982">
    <property type="term" value="F:protein heterodimerization activity"/>
    <property type="evidence" value="ECO:0007669"/>
    <property type="project" value="InterPro"/>
</dbReference>
<sequence length="132" mass="14736">GGRKSQCRPKKHAVSRSSRAELQFLVSRVDRVLRESDYARRLSSYTPVFLAGVLEYLTANILDLAGREASSSHRVHIAPEHVQRALCHNENLSRLFQADAFSQAAEEPLPEGRGLRPGSRSLARPQQQPHLA</sequence>
<comment type="subcellular location">
    <subcellularLocation>
        <location evidence="1 8">Nucleus</location>
    </subcellularLocation>
</comment>
<dbReference type="GeneTree" id="ENSGT00940000162492"/>
<keyword evidence="4" id="KW-0744">Spermatogenesis</keyword>
<keyword evidence="8" id="KW-0158">Chromosome</keyword>
<protein>
    <recommendedName>
        <fullName evidence="8">Histone H2A</fullName>
    </recommendedName>
</protein>
<dbReference type="GO" id="GO:0007283">
    <property type="term" value="P:spermatogenesis"/>
    <property type="evidence" value="ECO:0007669"/>
    <property type="project" value="UniProtKB-KW"/>
</dbReference>
<keyword evidence="7 8" id="KW-0544">Nucleosome core</keyword>
<evidence type="ECO:0000256" key="5">
    <source>
        <dbReference type="ARBA" id="ARBA00023125"/>
    </source>
</evidence>
<comment type="similarity">
    <text evidence="2 8">Belongs to the histone H2A family.</text>
</comment>
<dbReference type="AlphaFoldDB" id="A0A8C3WX11"/>
<dbReference type="GO" id="GO:0030154">
    <property type="term" value="P:cell differentiation"/>
    <property type="evidence" value="ECO:0007669"/>
    <property type="project" value="UniProtKB-KW"/>
</dbReference>
<dbReference type="Pfam" id="PF00125">
    <property type="entry name" value="Histone"/>
    <property type="match status" value="1"/>
</dbReference>
<name>A0A8C3WX11_9CETA</name>
<evidence type="ECO:0000256" key="1">
    <source>
        <dbReference type="ARBA" id="ARBA00004123"/>
    </source>
</evidence>
<dbReference type="Gene3D" id="1.10.20.10">
    <property type="entry name" value="Histone, subunit A"/>
    <property type="match status" value="1"/>
</dbReference>
<dbReference type="InterPro" id="IPR009072">
    <property type="entry name" value="Histone-fold"/>
</dbReference>
<feature type="domain" description="Core Histone H2A/H2B/H3" evidence="10">
    <location>
        <begin position="8"/>
        <end position="87"/>
    </location>
</feature>
<evidence type="ECO:0000256" key="2">
    <source>
        <dbReference type="ARBA" id="ARBA00010691"/>
    </source>
</evidence>
<evidence type="ECO:0000256" key="8">
    <source>
        <dbReference type="RuleBase" id="RU003767"/>
    </source>
</evidence>
<dbReference type="GO" id="GO:0005634">
    <property type="term" value="C:nucleus"/>
    <property type="evidence" value="ECO:0007669"/>
    <property type="project" value="UniProtKB-SubCell"/>
</dbReference>
<dbReference type="Proteomes" id="UP000694540">
    <property type="component" value="Unplaced"/>
</dbReference>
<evidence type="ECO:0000256" key="6">
    <source>
        <dbReference type="ARBA" id="ARBA00023242"/>
    </source>
</evidence>
<dbReference type="GO" id="GO:0030527">
    <property type="term" value="F:structural constituent of chromatin"/>
    <property type="evidence" value="ECO:0007669"/>
    <property type="project" value="InterPro"/>
</dbReference>
<keyword evidence="12" id="KW-1185">Reference proteome</keyword>
<keyword evidence="6 8" id="KW-0539">Nucleus</keyword>
<organism evidence="11 12">
    <name type="scientific">Catagonus wagneri</name>
    <name type="common">Chacoan peccary</name>
    <dbReference type="NCBI Taxonomy" id="51154"/>
    <lineage>
        <taxon>Eukaryota</taxon>
        <taxon>Metazoa</taxon>
        <taxon>Chordata</taxon>
        <taxon>Craniata</taxon>
        <taxon>Vertebrata</taxon>
        <taxon>Euteleostomi</taxon>
        <taxon>Mammalia</taxon>
        <taxon>Eutheria</taxon>
        <taxon>Laurasiatheria</taxon>
        <taxon>Artiodactyla</taxon>
        <taxon>Suina</taxon>
        <taxon>Tayassuidae</taxon>
        <taxon>Catagonus</taxon>
    </lineage>
</organism>
<dbReference type="GO" id="GO:0005721">
    <property type="term" value="C:pericentric heterochromatin"/>
    <property type="evidence" value="ECO:0007669"/>
    <property type="project" value="UniProtKB-ARBA"/>
</dbReference>
<evidence type="ECO:0000259" key="10">
    <source>
        <dbReference type="Pfam" id="PF00125"/>
    </source>
</evidence>
<dbReference type="FunFam" id="1.10.20.10:FF:000095">
    <property type="entry name" value="Histone H2A"/>
    <property type="match status" value="1"/>
</dbReference>
<evidence type="ECO:0000313" key="12">
    <source>
        <dbReference type="Proteomes" id="UP000694540"/>
    </source>
</evidence>
<reference evidence="11" key="2">
    <citation type="submission" date="2025-09" db="UniProtKB">
        <authorList>
            <consortium name="Ensembl"/>
        </authorList>
    </citation>
    <scope>IDENTIFICATION</scope>
</reference>
<accession>A0A8C3WX11</accession>
<dbReference type="SUPFAM" id="SSF47113">
    <property type="entry name" value="Histone-fold"/>
    <property type="match status" value="1"/>
</dbReference>
<dbReference type="Ensembl" id="ENSCWAT00000022393.1">
    <property type="protein sequence ID" value="ENSCWAP00000020645.1"/>
    <property type="gene ID" value="ENSCWAG00000015803.1"/>
</dbReference>
<dbReference type="PANTHER" id="PTHR23430">
    <property type="entry name" value="HISTONE H2A"/>
    <property type="match status" value="1"/>
</dbReference>
<feature type="region of interest" description="Disordered" evidence="9">
    <location>
        <begin position="105"/>
        <end position="132"/>
    </location>
</feature>
<keyword evidence="5 8" id="KW-0238">DNA-binding</keyword>
<keyword evidence="3" id="KW-0221">Differentiation</keyword>
<comment type="subunit">
    <text evidence="8">The nucleosome is a histone octamer containing two molecules each of H2A, H2B, H3 and H4 assembled in one H3-H4 heterotetramer and two H2A-H2B heterodimers. The octamer wraps approximately 147 bp of DNA.</text>
</comment>
<dbReference type="SMART" id="SM00414">
    <property type="entry name" value="H2A"/>
    <property type="match status" value="1"/>
</dbReference>
<dbReference type="InterPro" id="IPR007125">
    <property type="entry name" value="H2A/H2B/H3"/>
</dbReference>
<evidence type="ECO:0000256" key="4">
    <source>
        <dbReference type="ARBA" id="ARBA00022871"/>
    </source>
</evidence>
<evidence type="ECO:0000256" key="9">
    <source>
        <dbReference type="SAM" id="MobiDB-lite"/>
    </source>
</evidence>
<dbReference type="CDD" id="cd00074">
    <property type="entry name" value="HFD_H2A"/>
    <property type="match status" value="1"/>
</dbReference>
<dbReference type="InterPro" id="IPR002119">
    <property type="entry name" value="Histone_H2A"/>
</dbReference>